<feature type="domain" description="Methyltransferase type 11" evidence="1">
    <location>
        <begin position="50"/>
        <end position="142"/>
    </location>
</feature>
<name>A0A543J8Q2_9PSEU</name>
<reference evidence="2 3" key="1">
    <citation type="submission" date="2019-06" db="EMBL/GenBank/DDBJ databases">
        <title>Sequencing the genomes of 1000 actinobacteria strains.</title>
        <authorList>
            <person name="Klenk H.-P."/>
        </authorList>
    </citation>
    <scope>NUCLEOTIDE SEQUENCE [LARGE SCALE GENOMIC DNA]</scope>
    <source>
        <strain evidence="2 3">DSM 45456</strain>
    </source>
</reference>
<dbReference type="SUPFAM" id="SSF53335">
    <property type="entry name" value="S-adenosyl-L-methionine-dependent methyltransferases"/>
    <property type="match status" value="1"/>
</dbReference>
<gene>
    <name evidence="2" type="ORF">FHX81_1498</name>
</gene>
<dbReference type="InterPro" id="IPR050508">
    <property type="entry name" value="Methyltransf_Superfamily"/>
</dbReference>
<protein>
    <submittedName>
        <fullName evidence="2">Methyltransferase family protein</fullName>
    </submittedName>
</protein>
<dbReference type="InterPro" id="IPR013216">
    <property type="entry name" value="Methyltransf_11"/>
</dbReference>
<organism evidence="2 3">
    <name type="scientific">Saccharothrix saharensis</name>
    <dbReference type="NCBI Taxonomy" id="571190"/>
    <lineage>
        <taxon>Bacteria</taxon>
        <taxon>Bacillati</taxon>
        <taxon>Actinomycetota</taxon>
        <taxon>Actinomycetes</taxon>
        <taxon>Pseudonocardiales</taxon>
        <taxon>Pseudonocardiaceae</taxon>
        <taxon>Saccharothrix</taxon>
    </lineage>
</organism>
<dbReference type="InterPro" id="IPR029063">
    <property type="entry name" value="SAM-dependent_MTases_sf"/>
</dbReference>
<evidence type="ECO:0000313" key="2">
    <source>
        <dbReference type="EMBL" id="TQM79201.1"/>
    </source>
</evidence>
<evidence type="ECO:0000259" key="1">
    <source>
        <dbReference type="Pfam" id="PF08241"/>
    </source>
</evidence>
<proteinExistence type="predicted"/>
<dbReference type="PANTHER" id="PTHR42912:SF93">
    <property type="entry name" value="N6-ADENOSINE-METHYLTRANSFERASE TMT1A"/>
    <property type="match status" value="1"/>
</dbReference>
<dbReference type="AlphaFoldDB" id="A0A543J8Q2"/>
<dbReference type="GO" id="GO:0008757">
    <property type="term" value="F:S-adenosylmethionine-dependent methyltransferase activity"/>
    <property type="evidence" value="ECO:0007669"/>
    <property type="project" value="InterPro"/>
</dbReference>
<accession>A0A543J8Q2</accession>
<dbReference type="Proteomes" id="UP000316628">
    <property type="component" value="Unassembled WGS sequence"/>
</dbReference>
<dbReference type="Pfam" id="PF08241">
    <property type="entry name" value="Methyltransf_11"/>
    <property type="match status" value="1"/>
</dbReference>
<dbReference type="OrthoDB" id="9797252at2"/>
<keyword evidence="3" id="KW-1185">Reference proteome</keyword>
<dbReference type="EMBL" id="VFPP01000001">
    <property type="protein sequence ID" value="TQM79201.1"/>
    <property type="molecule type" value="Genomic_DNA"/>
</dbReference>
<dbReference type="CDD" id="cd02440">
    <property type="entry name" value="AdoMet_MTases"/>
    <property type="match status" value="1"/>
</dbReference>
<sequence length="234" mass="26142">MTGVFPDFHRAPNIADHPDLYERENEAIDPDGRLWRALRDQADWAGRTVLDLGCGTGFWLPRYAVDAAGVIGVEPDPDLLALAREREVERGEVRHGSAEHIPLPDASVDVVHARFAYFFPPDCEPGLAEVRRVLRPGGALVVIDNDWRHGEFADLLAASPWASAQGTADTTDAWWRDRGAVRTEVTSAWRCRDAAELEAVLRIEFPGEVVDGWVRANPGRRELDYRYVLFTTTA</sequence>
<keyword evidence="2" id="KW-0808">Transferase</keyword>
<dbReference type="GO" id="GO:0032259">
    <property type="term" value="P:methylation"/>
    <property type="evidence" value="ECO:0007669"/>
    <property type="project" value="UniProtKB-KW"/>
</dbReference>
<keyword evidence="2" id="KW-0489">Methyltransferase</keyword>
<comment type="caution">
    <text evidence="2">The sequence shown here is derived from an EMBL/GenBank/DDBJ whole genome shotgun (WGS) entry which is preliminary data.</text>
</comment>
<evidence type="ECO:0000313" key="3">
    <source>
        <dbReference type="Proteomes" id="UP000316628"/>
    </source>
</evidence>
<dbReference type="Gene3D" id="3.40.50.150">
    <property type="entry name" value="Vaccinia Virus protein VP39"/>
    <property type="match status" value="1"/>
</dbReference>
<dbReference type="PANTHER" id="PTHR42912">
    <property type="entry name" value="METHYLTRANSFERASE"/>
    <property type="match status" value="1"/>
</dbReference>